<comment type="caution">
    <text evidence="2">The sequence shown here is derived from an EMBL/GenBank/DDBJ whole genome shotgun (WGS) entry which is preliminary data.</text>
</comment>
<reference evidence="2 3" key="1">
    <citation type="submission" date="2015-04" db="EMBL/GenBank/DDBJ databases">
        <title>The draft genome sequence of Fusarium langsethiae, a T-2/HT-2 mycotoxin producer.</title>
        <authorList>
            <person name="Lysoe E."/>
            <person name="Divon H.H."/>
            <person name="Terzi V."/>
            <person name="Orru L."/>
            <person name="Lamontanara A."/>
            <person name="Kolseth A.-K."/>
            <person name="Frandsen R.J."/>
            <person name="Nielsen K."/>
            <person name="Thrane U."/>
        </authorList>
    </citation>
    <scope>NUCLEOTIDE SEQUENCE [LARGE SCALE GENOMIC DNA]</scope>
    <source>
        <strain evidence="2 3">Fl201059</strain>
    </source>
</reference>
<keyword evidence="3" id="KW-1185">Reference proteome</keyword>
<dbReference type="Pfam" id="PF00106">
    <property type="entry name" value="adh_short"/>
    <property type="match status" value="1"/>
</dbReference>
<dbReference type="PRINTS" id="PR00081">
    <property type="entry name" value="GDHRDH"/>
</dbReference>
<evidence type="ECO:0000313" key="2">
    <source>
        <dbReference type="EMBL" id="KPA40247.1"/>
    </source>
</evidence>
<protein>
    <submittedName>
        <fullName evidence="2">Short-chain dehydrogenase reductase family protein</fullName>
    </submittedName>
</protein>
<dbReference type="SUPFAM" id="SSF51735">
    <property type="entry name" value="NAD(P)-binding Rossmann-fold domains"/>
    <property type="match status" value="1"/>
</dbReference>
<dbReference type="Gene3D" id="3.40.50.720">
    <property type="entry name" value="NAD(P)-binding Rossmann-like Domain"/>
    <property type="match status" value="1"/>
</dbReference>
<dbReference type="PANTHER" id="PTHR43157:SF31">
    <property type="entry name" value="PHOSPHATIDYLINOSITOL-GLYCAN BIOSYNTHESIS CLASS F PROTEIN"/>
    <property type="match status" value="1"/>
</dbReference>
<dbReference type="Proteomes" id="UP000037904">
    <property type="component" value="Unassembled WGS sequence"/>
</dbReference>
<proteinExistence type="predicted"/>
<name>A0A0N0V6A1_FUSLA</name>
<accession>A0A0N0V6A1</accession>
<dbReference type="PANTHER" id="PTHR43157">
    <property type="entry name" value="PHOSPHATIDYLINOSITOL-GLYCAN BIOSYNTHESIS CLASS F PROTEIN-RELATED"/>
    <property type="match status" value="1"/>
</dbReference>
<keyword evidence="1" id="KW-0560">Oxidoreductase</keyword>
<gene>
    <name evidence="2" type="ORF">FLAG1_06869</name>
</gene>
<organism evidence="2 3">
    <name type="scientific">Fusarium langsethiae</name>
    <dbReference type="NCBI Taxonomy" id="179993"/>
    <lineage>
        <taxon>Eukaryota</taxon>
        <taxon>Fungi</taxon>
        <taxon>Dikarya</taxon>
        <taxon>Ascomycota</taxon>
        <taxon>Pezizomycotina</taxon>
        <taxon>Sordariomycetes</taxon>
        <taxon>Hypocreomycetidae</taxon>
        <taxon>Hypocreales</taxon>
        <taxon>Nectriaceae</taxon>
        <taxon>Fusarium</taxon>
    </lineage>
</organism>
<dbReference type="GO" id="GO:0016491">
    <property type="term" value="F:oxidoreductase activity"/>
    <property type="evidence" value="ECO:0007669"/>
    <property type="project" value="UniProtKB-KW"/>
</dbReference>
<dbReference type="InterPro" id="IPR002347">
    <property type="entry name" value="SDR_fam"/>
</dbReference>
<dbReference type="AlphaFoldDB" id="A0A0N0V6A1"/>
<sequence>MAAPSFDTTPENQAGILHFFRQQLRYKPQAVTGVSLEGKTGIVTGASSGIGLETSRQLLDLGISKLILAVRNLEKGNAAAEDLAKGRNPPLKEGTIEVWKLDLDFYDSITAFAEKAKSLTRLDMVLMNAGLCPAKRVVNEQTKHDEIIQVNYLSTALLTLLLLPVIKATRLNQPGPTRVTFTSSEVAAWSKFKYDNSINIIKTLDSSEKGSDTLSQMFNSKLLGQFFIAELAKRVPSSLAIINGASPGSIHDSQFNREIDQTFSGAMVKRVMKHVANTSANGARMMTDAIVKHGEETHGQFLSFQKLVPMAPIIYTDTGKKCSEQLWKETMEELAFAQPERLIESVSA</sequence>
<dbReference type="InterPro" id="IPR036291">
    <property type="entry name" value="NAD(P)-bd_dom_sf"/>
</dbReference>
<evidence type="ECO:0000313" key="3">
    <source>
        <dbReference type="Proteomes" id="UP000037904"/>
    </source>
</evidence>
<dbReference type="EMBL" id="JXCE01000145">
    <property type="protein sequence ID" value="KPA40247.1"/>
    <property type="molecule type" value="Genomic_DNA"/>
</dbReference>
<evidence type="ECO:0000256" key="1">
    <source>
        <dbReference type="ARBA" id="ARBA00023002"/>
    </source>
</evidence>